<organism evidence="3 5">
    <name type="scientific">Brassica napus</name>
    <name type="common">Rape</name>
    <dbReference type="NCBI Taxonomy" id="3708"/>
    <lineage>
        <taxon>Eukaryota</taxon>
        <taxon>Viridiplantae</taxon>
        <taxon>Streptophyta</taxon>
        <taxon>Embryophyta</taxon>
        <taxon>Tracheophyta</taxon>
        <taxon>Spermatophyta</taxon>
        <taxon>Magnoliopsida</taxon>
        <taxon>eudicotyledons</taxon>
        <taxon>Gunneridae</taxon>
        <taxon>Pentapetalae</taxon>
        <taxon>rosids</taxon>
        <taxon>malvids</taxon>
        <taxon>Brassicales</taxon>
        <taxon>Brassicaceae</taxon>
        <taxon>Brassiceae</taxon>
        <taxon>Brassica</taxon>
    </lineage>
</organism>
<sequence>MLFGIIETPTFQDFRKSDVRFYISHMLRHLGWLFGLSRRRSRRAKTLDAKPYIDNRVKPVLMVDTVQEVAIYIHRFHNLDLFQQGWYQIKITMRWEDGDNTTRGIPSRVVQYEALESGSNGVWRIDDKDNSFFTQPFQIKYARQDVRLCMMISFTLPLQRYDGSATSAAILKFELMYAPAMDNASTKQLEALPAAIHEFRIPPKALTGLHSYCPVHFDTLHAVLVDVSVHISVLKSAAYRRPPSLSRVVSNSKSVSGSSAQSFKKALGLLASADKKMVLFVKALLGARDILLEEMTRLSEAIGKSIDLSEFVSDMNSVPLSQLPVAGSGQGKEQNSPLEKLHITFDVANDDWLHELSKDHLTRLFHLLGTQLHYLWNTFLGFHRDNNTKILEYLRDIWRKDRRAEWSIWMVYSKVEMPHHFINSGMSDIINHSAHKRASSVLKLTDPAQLAANRAELHRRSIAQMRINNRSIQDMHILGDPMRVPIIIIERVLNAPRRTLSDNSYLRHVDMLDSGLLNAVNDEGEKTKATSSQKSARELKIVVFGHHLDLRLVRNQWLMIDPKIEFLMSEANEEKTHGDFREMGQRLAQEVVSFLKRKKDRYARQGHLKSIKLSFVGHSIGNVIIRTAISDGLMEPFRKYLHTYLSLSGPHLGYLYSTNSLFNSGLWLLKKLKSTQVIHQLTLTDDPDLRQTFFYKLCKDGYVPYHSARIESCQPASFDSTKRGIAFLEMLNNCMDQLRGPAPEAPHQQRVFMRCDVNFDMTVYGRNLNSFIGRAAHIEFLESDIFARFIIWFDGTIQELLKKLKSTQVIHQLTLTDDPDLRQTFFYKLCKQKMLKNFRNIILLSSPQVLLTLPNGSKNRFRPQLGLSQNDF</sequence>
<dbReference type="Gene3D" id="3.40.50.1820">
    <property type="entry name" value="alpha/beta hydrolase"/>
    <property type="match status" value="1"/>
</dbReference>
<dbReference type="Pfam" id="PF05057">
    <property type="entry name" value="DUF676"/>
    <property type="match status" value="1"/>
</dbReference>
<dbReference type="SUPFAM" id="SSF53474">
    <property type="entry name" value="alpha/beta-Hydrolases"/>
    <property type="match status" value="1"/>
</dbReference>
<evidence type="ECO:0000313" key="4">
    <source>
        <dbReference type="EMBL" id="KAH0909844.1"/>
    </source>
</evidence>
<dbReference type="InterPro" id="IPR007751">
    <property type="entry name" value="DUF676_lipase-like"/>
</dbReference>
<dbReference type="InterPro" id="IPR022122">
    <property type="entry name" value="DUF3657"/>
</dbReference>
<gene>
    <name evidence="4" type="ORF">HID58_033165</name>
    <name evidence="3" type="ORF">HID58_096426</name>
</gene>
<dbReference type="Proteomes" id="UP000824890">
    <property type="component" value="Unassembled WGS sequence"/>
</dbReference>
<dbReference type="PANTHER" id="PTHR12482:SF5">
    <property type="entry name" value="DUF676 DOMAIN-CONTAINING PROTEIN"/>
    <property type="match status" value="1"/>
</dbReference>
<comment type="similarity">
    <text evidence="1">Belongs to the FAM135 family.</text>
</comment>
<evidence type="ECO:0000259" key="2">
    <source>
        <dbReference type="Pfam" id="PF05057"/>
    </source>
</evidence>
<comment type="caution">
    <text evidence="3">The sequence shown here is derived from an EMBL/GenBank/DDBJ whole genome shotgun (WGS) entry which is preliminary data.</text>
</comment>
<dbReference type="EMBL" id="JAGKQM010002502">
    <property type="protein sequence ID" value="KAH0849408.1"/>
    <property type="molecule type" value="Genomic_DNA"/>
</dbReference>
<reference evidence="3 5" key="1">
    <citation type="submission" date="2021-05" db="EMBL/GenBank/DDBJ databases">
        <title>Genome Assembly of Synthetic Allotetraploid Brassica napus Reveals Homoeologous Exchanges between Subgenomes.</title>
        <authorList>
            <person name="Davis J.T."/>
        </authorList>
    </citation>
    <scope>NUCLEOTIDE SEQUENCE [LARGE SCALE GENOMIC DNA]</scope>
    <source>
        <strain evidence="5">cv. Da-Ae</strain>
        <tissue evidence="3">Seedling</tissue>
    </source>
</reference>
<dbReference type="InterPro" id="IPR029058">
    <property type="entry name" value="AB_hydrolase_fold"/>
</dbReference>
<proteinExistence type="inferred from homology"/>
<protein>
    <recommendedName>
        <fullName evidence="2">DUF676 domain-containing protein</fullName>
    </recommendedName>
</protein>
<name>A0ABQ7X0U9_BRANA</name>
<dbReference type="PANTHER" id="PTHR12482">
    <property type="entry name" value="LIPASE ROG1-RELATED-RELATED"/>
    <property type="match status" value="1"/>
</dbReference>
<keyword evidence="5" id="KW-1185">Reference proteome</keyword>
<feature type="domain" description="DUF676" evidence="2">
    <location>
        <begin position="545"/>
        <end position="701"/>
    </location>
</feature>
<dbReference type="Pfam" id="PF12394">
    <property type="entry name" value="DUF3657"/>
    <property type="match status" value="1"/>
</dbReference>
<evidence type="ECO:0000313" key="3">
    <source>
        <dbReference type="EMBL" id="KAH0849408.1"/>
    </source>
</evidence>
<evidence type="ECO:0000256" key="1">
    <source>
        <dbReference type="ARBA" id="ARBA00007949"/>
    </source>
</evidence>
<dbReference type="EMBL" id="JAGKQM010000009">
    <property type="protein sequence ID" value="KAH0909844.1"/>
    <property type="molecule type" value="Genomic_DNA"/>
</dbReference>
<dbReference type="InterPro" id="IPR044294">
    <property type="entry name" value="Lipase-like"/>
</dbReference>
<accession>A0ABQ7X0U9</accession>
<evidence type="ECO:0000313" key="5">
    <source>
        <dbReference type="Proteomes" id="UP000824890"/>
    </source>
</evidence>